<accession>A0A0E9T2U2</accession>
<reference evidence="1" key="2">
    <citation type="journal article" date="2015" name="Fish Shellfish Immunol.">
        <title>Early steps in the European eel (Anguilla anguilla)-Vibrio vulnificus interaction in the gills: Role of the RtxA13 toxin.</title>
        <authorList>
            <person name="Callol A."/>
            <person name="Pajuelo D."/>
            <person name="Ebbesson L."/>
            <person name="Teles M."/>
            <person name="MacKenzie S."/>
            <person name="Amaro C."/>
        </authorList>
    </citation>
    <scope>NUCLEOTIDE SEQUENCE</scope>
</reference>
<protein>
    <submittedName>
        <fullName evidence="1">Uncharacterized protein</fullName>
    </submittedName>
</protein>
<evidence type="ECO:0000313" key="1">
    <source>
        <dbReference type="EMBL" id="JAH47956.1"/>
    </source>
</evidence>
<sequence>MSSFCLKTRLGVFICKHLWLLLKIYVSLTVLK</sequence>
<organism evidence="1">
    <name type="scientific">Anguilla anguilla</name>
    <name type="common">European freshwater eel</name>
    <name type="synonym">Muraena anguilla</name>
    <dbReference type="NCBI Taxonomy" id="7936"/>
    <lineage>
        <taxon>Eukaryota</taxon>
        <taxon>Metazoa</taxon>
        <taxon>Chordata</taxon>
        <taxon>Craniata</taxon>
        <taxon>Vertebrata</taxon>
        <taxon>Euteleostomi</taxon>
        <taxon>Actinopterygii</taxon>
        <taxon>Neopterygii</taxon>
        <taxon>Teleostei</taxon>
        <taxon>Anguilliformes</taxon>
        <taxon>Anguillidae</taxon>
        <taxon>Anguilla</taxon>
    </lineage>
</organism>
<proteinExistence type="predicted"/>
<name>A0A0E9T2U2_ANGAN</name>
<dbReference type="EMBL" id="GBXM01060621">
    <property type="protein sequence ID" value="JAH47956.1"/>
    <property type="molecule type" value="Transcribed_RNA"/>
</dbReference>
<reference evidence="1" key="1">
    <citation type="submission" date="2014-11" db="EMBL/GenBank/DDBJ databases">
        <authorList>
            <person name="Amaro Gonzalez C."/>
        </authorList>
    </citation>
    <scope>NUCLEOTIDE SEQUENCE</scope>
</reference>
<dbReference type="AlphaFoldDB" id="A0A0E9T2U2"/>